<sequence length="78" mass="9264">MGPFCLVIRFSKPKWNMNETKGGPYGDQTGAKFWQVICREHGYDPTVRDDERKVKMRKVTKSDIEMEKKIKQDKKRRS</sequence>
<accession>A0A8D9GTS4</accession>
<organism evidence="1 2">
    <name type="scientific">Brassica campestris</name>
    <name type="common">Field mustard</name>
    <dbReference type="NCBI Taxonomy" id="3711"/>
    <lineage>
        <taxon>Eukaryota</taxon>
        <taxon>Viridiplantae</taxon>
        <taxon>Streptophyta</taxon>
        <taxon>Embryophyta</taxon>
        <taxon>Tracheophyta</taxon>
        <taxon>Spermatophyta</taxon>
        <taxon>Magnoliopsida</taxon>
        <taxon>eudicotyledons</taxon>
        <taxon>Gunneridae</taxon>
        <taxon>Pentapetalae</taxon>
        <taxon>rosids</taxon>
        <taxon>malvids</taxon>
        <taxon>Brassicales</taxon>
        <taxon>Brassicaceae</taxon>
        <taxon>Brassiceae</taxon>
        <taxon>Brassica</taxon>
    </lineage>
</organism>
<evidence type="ECO:0008006" key="3">
    <source>
        <dbReference type="Google" id="ProtNLM"/>
    </source>
</evidence>
<reference evidence="1 2" key="1">
    <citation type="submission" date="2021-07" db="EMBL/GenBank/DDBJ databases">
        <authorList>
            <consortium name="Genoscope - CEA"/>
            <person name="William W."/>
        </authorList>
    </citation>
    <scope>NUCLEOTIDE SEQUENCE [LARGE SCALE GENOMIC DNA]</scope>
</reference>
<evidence type="ECO:0000313" key="2">
    <source>
        <dbReference type="Proteomes" id="UP000694005"/>
    </source>
</evidence>
<dbReference type="EMBL" id="LS974617">
    <property type="protein sequence ID" value="CAG7886753.1"/>
    <property type="molecule type" value="Genomic_DNA"/>
</dbReference>
<dbReference type="AlphaFoldDB" id="A0A8D9GTS4"/>
<protein>
    <recommendedName>
        <fullName evidence="3">Tubulin/FtsZ GTPase domain-containing protein</fullName>
    </recommendedName>
</protein>
<dbReference type="Gramene" id="A01p08290.2_BraZ1">
    <property type="protein sequence ID" value="A01p08290.2_BraZ1.CDS"/>
    <property type="gene ID" value="A01g08290.2_BraZ1"/>
</dbReference>
<dbReference type="Proteomes" id="UP000694005">
    <property type="component" value="Chromosome A01"/>
</dbReference>
<proteinExistence type="predicted"/>
<gene>
    <name evidence="1" type="ORF">BRAPAZ1V2_A01P08290.2</name>
</gene>
<name>A0A8D9GTS4_BRACM</name>
<evidence type="ECO:0000313" key="1">
    <source>
        <dbReference type="EMBL" id="CAG7886753.1"/>
    </source>
</evidence>